<dbReference type="InterPro" id="IPR008327">
    <property type="entry name" value="Sig_transdc_resp-reg_antiterm"/>
</dbReference>
<dbReference type="GO" id="GO:0003723">
    <property type="term" value="F:RNA binding"/>
    <property type="evidence" value="ECO:0007669"/>
    <property type="project" value="InterPro"/>
</dbReference>
<dbReference type="InterPro" id="IPR011006">
    <property type="entry name" value="CheY-like_superfamily"/>
</dbReference>
<dbReference type="PANTHER" id="PTHR43367">
    <property type="match status" value="1"/>
</dbReference>
<dbReference type="Gene3D" id="3.40.50.2300">
    <property type="match status" value="1"/>
</dbReference>
<dbReference type="AlphaFoldDB" id="A0A6J7HKN7"/>
<gene>
    <name evidence="3" type="ORF">UFOPK3720_00195</name>
</gene>
<evidence type="ECO:0000259" key="1">
    <source>
        <dbReference type="PROSITE" id="PS50110"/>
    </source>
</evidence>
<dbReference type="SMART" id="SM01012">
    <property type="entry name" value="ANTAR"/>
    <property type="match status" value="1"/>
</dbReference>
<dbReference type="SUPFAM" id="SSF52172">
    <property type="entry name" value="CheY-like"/>
    <property type="match status" value="1"/>
</dbReference>
<dbReference type="InterPro" id="IPR001789">
    <property type="entry name" value="Sig_transdc_resp-reg_receiver"/>
</dbReference>
<organism evidence="3">
    <name type="scientific">freshwater metagenome</name>
    <dbReference type="NCBI Taxonomy" id="449393"/>
    <lineage>
        <taxon>unclassified sequences</taxon>
        <taxon>metagenomes</taxon>
        <taxon>ecological metagenomes</taxon>
    </lineage>
</organism>
<accession>A0A6J7HKN7</accession>
<dbReference type="Gene3D" id="1.10.10.10">
    <property type="entry name" value="Winged helix-like DNA-binding domain superfamily/Winged helix DNA-binding domain"/>
    <property type="match status" value="1"/>
</dbReference>
<dbReference type="Pfam" id="PF00072">
    <property type="entry name" value="Response_reg"/>
    <property type="match status" value="1"/>
</dbReference>
<sequence>MIAGTADLPNYGVAMVKVPAAVGPGNDAAPLPVTVVVAEDEALIRLDLVEMLEELGYRVVGQAGDGQRAVDLARELRPDVILLDVTMPVRDGLSAAEEIVAGQYGAVVMVTAFSQADTVSRAAGAGVMGYVVKPCSASDLGPAVEMARSRWAQMRDLAEQVGELGDRLAARETVDAAKAILQASLGLTETEAFSVLRRQAMDSRITLAEAAAMVVSSGHISR</sequence>
<reference evidence="3" key="1">
    <citation type="submission" date="2020-05" db="EMBL/GenBank/DDBJ databases">
        <authorList>
            <person name="Chiriac C."/>
            <person name="Salcher M."/>
            <person name="Ghai R."/>
            <person name="Kavagutti S V."/>
        </authorList>
    </citation>
    <scope>NUCLEOTIDE SEQUENCE</scope>
</reference>
<dbReference type="GO" id="GO:0000160">
    <property type="term" value="P:phosphorelay signal transduction system"/>
    <property type="evidence" value="ECO:0007669"/>
    <property type="project" value="InterPro"/>
</dbReference>
<dbReference type="PANTHER" id="PTHR43367:SF1">
    <property type="entry name" value="TWO-COMPONENT RESPONSE REGULATOR-LIKE APRR6-RELATED"/>
    <property type="match status" value="1"/>
</dbReference>
<dbReference type="SMART" id="SM00448">
    <property type="entry name" value="REC"/>
    <property type="match status" value="1"/>
</dbReference>
<dbReference type="EMBL" id="CAFBNB010000020">
    <property type="protein sequence ID" value="CAB4920464.1"/>
    <property type="molecule type" value="Genomic_DNA"/>
</dbReference>
<protein>
    <submittedName>
        <fullName evidence="3">Unannotated protein</fullName>
    </submittedName>
</protein>
<name>A0A6J7HKN7_9ZZZZ</name>
<dbReference type="InterPro" id="IPR005561">
    <property type="entry name" value="ANTAR"/>
</dbReference>
<dbReference type="PIRSF" id="PIRSF036382">
    <property type="entry name" value="RR_antiterm"/>
    <property type="match status" value="1"/>
</dbReference>
<dbReference type="InterPro" id="IPR036388">
    <property type="entry name" value="WH-like_DNA-bd_sf"/>
</dbReference>
<proteinExistence type="predicted"/>
<dbReference type="PROSITE" id="PS50921">
    <property type="entry name" value="ANTAR"/>
    <property type="match status" value="1"/>
</dbReference>
<feature type="domain" description="ANTAR" evidence="2">
    <location>
        <begin position="154"/>
        <end position="215"/>
    </location>
</feature>
<feature type="domain" description="Response regulatory" evidence="1">
    <location>
        <begin position="34"/>
        <end position="148"/>
    </location>
</feature>
<evidence type="ECO:0000313" key="3">
    <source>
        <dbReference type="EMBL" id="CAB4920464.1"/>
    </source>
</evidence>
<dbReference type="PROSITE" id="PS50110">
    <property type="entry name" value="RESPONSE_REGULATORY"/>
    <property type="match status" value="1"/>
</dbReference>
<dbReference type="Pfam" id="PF03861">
    <property type="entry name" value="ANTAR"/>
    <property type="match status" value="1"/>
</dbReference>
<evidence type="ECO:0000259" key="2">
    <source>
        <dbReference type="PROSITE" id="PS50921"/>
    </source>
</evidence>